<comment type="caution">
    <text evidence="1">The sequence shown here is derived from an EMBL/GenBank/DDBJ whole genome shotgun (WGS) entry which is preliminary data.</text>
</comment>
<reference evidence="1" key="1">
    <citation type="submission" date="2020-11" db="EMBL/GenBank/DDBJ databases">
        <authorList>
            <person name="Whitehead M."/>
        </authorList>
    </citation>
    <scope>NUCLEOTIDE SEQUENCE</scope>
    <source>
        <strain evidence="1">EGII</strain>
    </source>
</reference>
<evidence type="ECO:0000313" key="2">
    <source>
        <dbReference type="Proteomes" id="UP000606786"/>
    </source>
</evidence>
<dbReference type="AlphaFoldDB" id="A0A811UWZ3"/>
<protein>
    <submittedName>
        <fullName evidence="1">(Mediterranean fruit fly) hypothetical protein</fullName>
    </submittedName>
</protein>
<name>A0A811UWZ3_CERCA</name>
<sequence>MAVISVLPTVSPFVPNHCNFGARYARLASQRQDGLERVYNTGVSIIGSCLDTIASVRGVERVARAERYGGEDIQDFGGDSEGSQGSQVDTFYTLTLQADVNKLLPTSFTSAATRAHQPEAD</sequence>
<dbReference type="EMBL" id="CAJHJT010000034">
    <property type="protein sequence ID" value="CAD7003762.1"/>
    <property type="molecule type" value="Genomic_DNA"/>
</dbReference>
<organism evidence="1 2">
    <name type="scientific">Ceratitis capitata</name>
    <name type="common">Mediterranean fruit fly</name>
    <name type="synonym">Tephritis capitata</name>
    <dbReference type="NCBI Taxonomy" id="7213"/>
    <lineage>
        <taxon>Eukaryota</taxon>
        <taxon>Metazoa</taxon>
        <taxon>Ecdysozoa</taxon>
        <taxon>Arthropoda</taxon>
        <taxon>Hexapoda</taxon>
        <taxon>Insecta</taxon>
        <taxon>Pterygota</taxon>
        <taxon>Neoptera</taxon>
        <taxon>Endopterygota</taxon>
        <taxon>Diptera</taxon>
        <taxon>Brachycera</taxon>
        <taxon>Muscomorpha</taxon>
        <taxon>Tephritoidea</taxon>
        <taxon>Tephritidae</taxon>
        <taxon>Ceratitis</taxon>
        <taxon>Ceratitis</taxon>
    </lineage>
</organism>
<evidence type="ECO:0000313" key="1">
    <source>
        <dbReference type="EMBL" id="CAD7003762.1"/>
    </source>
</evidence>
<gene>
    <name evidence="1" type="ORF">CCAP1982_LOCUS12198</name>
</gene>
<keyword evidence="2" id="KW-1185">Reference proteome</keyword>
<proteinExistence type="predicted"/>
<dbReference type="Proteomes" id="UP000606786">
    <property type="component" value="Unassembled WGS sequence"/>
</dbReference>
<accession>A0A811UWZ3</accession>